<sequence>MSFALQRNTITLQGSAQIVAEYFQYAVNNILYQRGVYPQETFDVAKKYGCNLWLNNDEGLTKYLHAVLQQTKVWLEQGKLKQLVLVITEADTKEVLERWTFDINTNRDVLEGKGPLPDKPEKEITQEIQAIMRQISASVSFLPLLESRCLIDILVYTDSMDAVPEEWEDSDPRSIDNAEMVALRGFSTKVHAVKTMVTYKQQDDVL</sequence>
<organism evidence="8 9">
    <name type="scientific">Dunaliella salina</name>
    <name type="common">Green alga</name>
    <name type="synonym">Protococcus salinus</name>
    <dbReference type="NCBI Taxonomy" id="3046"/>
    <lineage>
        <taxon>Eukaryota</taxon>
        <taxon>Viridiplantae</taxon>
        <taxon>Chlorophyta</taxon>
        <taxon>core chlorophytes</taxon>
        <taxon>Chlorophyceae</taxon>
        <taxon>CS clade</taxon>
        <taxon>Chlamydomonadales</taxon>
        <taxon>Dunaliellaceae</taxon>
        <taxon>Dunaliella</taxon>
    </lineage>
</organism>
<dbReference type="InterPro" id="IPR045091">
    <property type="entry name" value="Mad2-like"/>
</dbReference>
<keyword evidence="5" id="KW-0539">Nucleus</keyword>
<dbReference type="Pfam" id="PF02301">
    <property type="entry name" value="HORMA"/>
    <property type="match status" value="1"/>
</dbReference>
<evidence type="ECO:0000259" key="7">
    <source>
        <dbReference type="PROSITE" id="PS50815"/>
    </source>
</evidence>
<keyword evidence="3" id="KW-0132">Cell division</keyword>
<keyword evidence="6" id="KW-0131">Cell cycle</keyword>
<comment type="caution">
    <text evidence="8">The sequence shown here is derived from an EMBL/GenBank/DDBJ whole genome shotgun (WGS) entry which is preliminary data.</text>
</comment>
<proteinExistence type="inferred from homology"/>
<dbReference type="PROSITE" id="PS50815">
    <property type="entry name" value="HORMA"/>
    <property type="match status" value="1"/>
</dbReference>
<evidence type="ECO:0000256" key="3">
    <source>
        <dbReference type="ARBA" id="ARBA00022618"/>
    </source>
</evidence>
<accession>A0ABQ7H0K9</accession>
<name>A0ABQ7H0K9_DUNSA</name>
<dbReference type="EMBL" id="MU069516">
    <property type="protein sequence ID" value="KAF5840364.1"/>
    <property type="molecule type" value="Genomic_DNA"/>
</dbReference>
<comment type="similarity">
    <text evidence="2">Belongs to the MAD2 family.</text>
</comment>
<gene>
    <name evidence="8" type="ORF">DUNSADRAFT_17062</name>
</gene>
<protein>
    <submittedName>
        <fullName evidence="8">Mitotic spindle assembly checkpoint protein</fullName>
    </submittedName>
</protein>
<reference evidence="8" key="1">
    <citation type="submission" date="2017-08" db="EMBL/GenBank/DDBJ databases">
        <authorList>
            <person name="Polle J.E."/>
            <person name="Barry K."/>
            <person name="Cushman J."/>
            <person name="Schmutz J."/>
            <person name="Tran D."/>
            <person name="Hathwaick L.T."/>
            <person name="Yim W.C."/>
            <person name="Jenkins J."/>
            <person name="Mckie-Krisberg Z.M."/>
            <person name="Prochnik S."/>
            <person name="Lindquist E."/>
            <person name="Dockter R.B."/>
            <person name="Adam C."/>
            <person name="Molina H."/>
            <person name="Bunkerborg J."/>
            <person name="Jin E."/>
            <person name="Buchheim M."/>
            <person name="Magnuson J."/>
        </authorList>
    </citation>
    <scope>NUCLEOTIDE SEQUENCE</scope>
    <source>
        <strain evidence="8">CCAP 19/18</strain>
    </source>
</reference>
<evidence type="ECO:0000256" key="4">
    <source>
        <dbReference type="ARBA" id="ARBA00022776"/>
    </source>
</evidence>
<dbReference type="SUPFAM" id="SSF56019">
    <property type="entry name" value="The spindle assembly checkpoint protein mad2"/>
    <property type="match status" value="1"/>
</dbReference>
<feature type="domain" description="HORMA" evidence="7">
    <location>
        <begin position="13"/>
        <end position="197"/>
    </location>
</feature>
<evidence type="ECO:0000313" key="9">
    <source>
        <dbReference type="Proteomes" id="UP000815325"/>
    </source>
</evidence>
<comment type="subcellular location">
    <subcellularLocation>
        <location evidence="1">Nucleus</location>
    </subcellularLocation>
</comment>
<evidence type="ECO:0000256" key="2">
    <source>
        <dbReference type="ARBA" id="ARBA00010348"/>
    </source>
</evidence>
<dbReference type="Proteomes" id="UP000815325">
    <property type="component" value="Unassembled WGS sequence"/>
</dbReference>
<evidence type="ECO:0000256" key="5">
    <source>
        <dbReference type="ARBA" id="ARBA00023242"/>
    </source>
</evidence>
<keyword evidence="9" id="KW-1185">Reference proteome</keyword>
<keyword evidence="4" id="KW-0498">Mitosis</keyword>
<dbReference type="Gene3D" id="3.30.900.10">
    <property type="entry name" value="HORMA domain"/>
    <property type="match status" value="1"/>
</dbReference>
<dbReference type="InterPro" id="IPR036570">
    <property type="entry name" value="HORMA_dom_sf"/>
</dbReference>
<evidence type="ECO:0000313" key="8">
    <source>
        <dbReference type="EMBL" id="KAF5840364.1"/>
    </source>
</evidence>
<dbReference type="PANTHER" id="PTHR11842:SF11">
    <property type="entry name" value="MITOTIC SPINDLE ASSEMBLY CHECKPOINT PROTEIN MAD2A"/>
    <property type="match status" value="1"/>
</dbReference>
<evidence type="ECO:0000256" key="6">
    <source>
        <dbReference type="ARBA" id="ARBA00023306"/>
    </source>
</evidence>
<evidence type="ECO:0000256" key="1">
    <source>
        <dbReference type="ARBA" id="ARBA00004123"/>
    </source>
</evidence>
<dbReference type="PANTHER" id="PTHR11842">
    <property type="entry name" value="MITOTIC SPINDLE ASSEMBLY CHECKPOINT PROTEIN MAD2"/>
    <property type="match status" value="1"/>
</dbReference>
<dbReference type="InterPro" id="IPR003511">
    <property type="entry name" value="HORMA_dom"/>
</dbReference>